<evidence type="ECO:0000313" key="2">
    <source>
        <dbReference type="Proteomes" id="UP000324705"/>
    </source>
</evidence>
<evidence type="ECO:0000313" key="1">
    <source>
        <dbReference type="EMBL" id="VAI25907.1"/>
    </source>
</evidence>
<dbReference type="Gramene" id="TRITD5Av1G255490.3">
    <property type="protein sequence ID" value="TRITD5Av1G255490.3"/>
    <property type="gene ID" value="TRITD5Av1G255490"/>
</dbReference>
<accession>A0A9R0WWW6</accession>
<dbReference type="AlphaFoldDB" id="A0A9R0WWW6"/>
<protein>
    <submittedName>
        <fullName evidence="1">Uncharacterized protein</fullName>
    </submittedName>
</protein>
<organism evidence="1 2">
    <name type="scientific">Triticum turgidum subsp. durum</name>
    <name type="common">Durum wheat</name>
    <name type="synonym">Triticum durum</name>
    <dbReference type="NCBI Taxonomy" id="4567"/>
    <lineage>
        <taxon>Eukaryota</taxon>
        <taxon>Viridiplantae</taxon>
        <taxon>Streptophyta</taxon>
        <taxon>Embryophyta</taxon>
        <taxon>Tracheophyta</taxon>
        <taxon>Spermatophyta</taxon>
        <taxon>Magnoliopsida</taxon>
        <taxon>Liliopsida</taxon>
        <taxon>Poales</taxon>
        <taxon>Poaceae</taxon>
        <taxon>BOP clade</taxon>
        <taxon>Pooideae</taxon>
        <taxon>Triticodae</taxon>
        <taxon>Triticeae</taxon>
        <taxon>Triticinae</taxon>
        <taxon>Triticum</taxon>
    </lineage>
</organism>
<keyword evidence="2" id="KW-1185">Reference proteome</keyword>
<dbReference type="EMBL" id="LT934119">
    <property type="protein sequence ID" value="VAI25907.1"/>
    <property type="molecule type" value="Genomic_DNA"/>
</dbReference>
<dbReference type="Gene3D" id="2.60.120.200">
    <property type="match status" value="1"/>
</dbReference>
<gene>
    <name evidence="1" type="ORF">TRITD_5Av1G255490</name>
</gene>
<sequence>MLLLLQQGRWAEAQPSPGYYPSSKVSSMPFSQWYSNLWGAQHQSLSPDQTSLTLWMDRSSGQSRCTNVFCMITHMYVVLKFAIVG</sequence>
<proteinExistence type="predicted"/>
<reference evidence="1 2" key="1">
    <citation type="submission" date="2017-09" db="EMBL/GenBank/DDBJ databases">
        <authorList>
            <consortium name="International Durum Wheat Genome Sequencing Consortium (IDWGSC)"/>
            <person name="Milanesi L."/>
        </authorList>
    </citation>
    <scope>NUCLEOTIDE SEQUENCE [LARGE SCALE GENOMIC DNA]</scope>
    <source>
        <strain evidence="2">cv. Svevo</strain>
    </source>
</reference>
<dbReference type="Proteomes" id="UP000324705">
    <property type="component" value="Chromosome 5A"/>
</dbReference>
<name>A0A9R0WWW6_TRITD</name>